<keyword evidence="3" id="KW-1185">Reference proteome</keyword>
<gene>
    <name evidence="2" type="ORF">L9F63_010155</name>
</gene>
<dbReference type="AlphaFoldDB" id="A0AAD8AKJ2"/>
<proteinExistence type="predicted"/>
<comment type="caution">
    <text evidence="2">The sequence shown here is derived from an EMBL/GenBank/DDBJ whole genome shotgun (WGS) entry which is preliminary data.</text>
</comment>
<evidence type="ECO:0000313" key="3">
    <source>
        <dbReference type="Proteomes" id="UP001233999"/>
    </source>
</evidence>
<dbReference type="EMBL" id="JASPKZ010000814">
    <property type="protein sequence ID" value="KAJ9599393.1"/>
    <property type="molecule type" value="Genomic_DNA"/>
</dbReference>
<organism evidence="2 3">
    <name type="scientific">Diploptera punctata</name>
    <name type="common">Pacific beetle cockroach</name>
    <dbReference type="NCBI Taxonomy" id="6984"/>
    <lineage>
        <taxon>Eukaryota</taxon>
        <taxon>Metazoa</taxon>
        <taxon>Ecdysozoa</taxon>
        <taxon>Arthropoda</taxon>
        <taxon>Hexapoda</taxon>
        <taxon>Insecta</taxon>
        <taxon>Pterygota</taxon>
        <taxon>Neoptera</taxon>
        <taxon>Polyneoptera</taxon>
        <taxon>Dictyoptera</taxon>
        <taxon>Blattodea</taxon>
        <taxon>Blaberoidea</taxon>
        <taxon>Blaberidae</taxon>
        <taxon>Diplopterinae</taxon>
        <taxon>Diploptera</taxon>
    </lineage>
</organism>
<accession>A0AAD8AKJ2</accession>
<sequence length="55" mass="6357">MVGFSEYMKGKKSVTIQVQCRKMFTRKSSIATVKRQHEMEHASTSEISPPRTRAR</sequence>
<evidence type="ECO:0000313" key="2">
    <source>
        <dbReference type="EMBL" id="KAJ9599393.1"/>
    </source>
</evidence>
<reference evidence="2" key="1">
    <citation type="journal article" date="2023" name="IScience">
        <title>Live-bearing cockroach genome reveals convergent evolutionary mechanisms linked to viviparity in insects and beyond.</title>
        <authorList>
            <person name="Fouks B."/>
            <person name="Harrison M.C."/>
            <person name="Mikhailova A.A."/>
            <person name="Marchal E."/>
            <person name="English S."/>
            <person name="Carruthers M."/>
            <person name="Jennings E.C."/>
            <person name="Chiamaka E.L."/>
            <person name="Frigard R.A."/>
            <person name="Pippel M."/>
            <person name="Attardo G.M."/>
            <person name="Benoit J.B."/>
            <person name="Bornberg-Bauer E."/>
            <person name="Tobe S.S."/>
        </authorList>
    </citation>
    <scope>NUCLEOTIDE SEQUENCE</scope>
    <source>
        <strain evidence="2">Stay&amp;Tobe</strain>
    </source>
</reference>
<name>A0AAD8AKJ2_DIPPU</name>
<feature type="region of interest" description="Disordered" evidence="1">
    <location>
        <begin position="31"/>
        <end position="55"/>
    </location>
</feature>
<feature type="non-terminal residue" evidence="2">
    <location>
        <position position="55"/>
    </location>
</feature>
<protein>
    <submittedName>
        <fullName evidence="2">Uncharacterized protein</fullName>
    </submittedName>
</protein>
<evidence type="ECO:0000256" key="1">
    <source>
        <dbReference type="SAM" id="MobiDB-lite"/>
    </source>
</evidence>
<dbReference type="Proteomes" id="UP001233999">
    <property type="component" value="Unassembled WGS sequence"/>
</dbReference>
<reference evidence="2" key="2">
    <citation type="submission" date="2023-05" db="EMBL/GenBank/DDBJ databases">
        <authorList>
            <person name="Fouks B."/>
        </authorList>
    </citation>
    <scope>NUCLEOTIDE SEQUENCE</scope>
    <source>
        <strain evidence="2">Stay&amp;Tobe</strain>
        <tissue evidence="2">Testes</tissue>
    </source>
</reference>